<comment type="caution">
    <text evidence="2">The sequence shown here is derived from an EMBL/GenBank/DDBJ whole genome shotgun (WGS) entry which is preliminary data.</text>
</comment>
<dbReference type="EMBL" id="JAFBEE010000018">
    <property type="protein sequence ID" value="MBM7615802.1"/>
    <property type="molecule type" value="Genomic_DNA"/>
</dbReference>
<reference evidence="2 3" key="1">
    <citation type="submission" date="2021-01" db="EMBL/GenBank/DDBJ databases">
        <title>Genomic Encyclopedia of Type Strains, Phase IV (KMG-IV): sequencing the most valuable type-strain genomes for metagenomic binning, comparative biology and taxonomic classification.</title>
        <authorList>
            <person name="Goeker M."/>
        </authorList>
    </citation>
    <scope>NUCLEOTIDE SEQUENCE [LARGE SCALE GENOMIC DNA]</scope>
    <source>
        <strain evidence="2 3">DSM 25890</strain>
    </source>
</reference>
<keyword evidence="1" id="KW-0472">Membrane</keyword>
<feature type="transmembrane region" description="Helical" evidence="1">
    <location>
        <begin position="230"/>
        <end position="249"/>
    </location>
</feature>
<protein>
    <submittedName>
        <fullName evidence="2">Membrane protein YhfC</fullName>
    </submittedName>
</protein>
<dbReference type="RefSeq" id="WP_204403414.1">
    <property type="nucleotide sequence ID" value="NZ_JAFBEE010000018.1"/>
</dbReference>
<keyword evidence="1" id="KW-1133">Transmembrane helix</keyword>
<gene>
    <name evidence="2" type="ORF">JOC73_002376</name>
</gene>
<name>A0ABS2NS67_9FIRM</name>
<sequence>MVSNASIVAMVVSLMIAFLLPIGLCIYMCKARRASVKSFFIGGLIFFFFQGVTRIPLLQMFSKTDGYELIASNVWVLAIFLGLSAALFEEFGRLFGFRFLLKDRLDWKNGVTFGIGHGGVEAILLVGLTNINNIIYSLMINAGSYDNTIGAALPEGMGETIKEQLINISPVMFLTGGIERIFVISLHIALSLLVIQTVIKKDYKYLLYAILIHTGVNAAVIVMVDWGWSLWIVEGLLAVVGVLALVYTIKVKDRFDDLPKDIDTIDDLPDMK</sequence>
<organism evidence="2 3">
    <name type="scientific">Alkaliphilus hydrothermalis</name>
    <dbReference type="NCBI Taxonomy" id="1482730"/>
    <lineage>
        <taxon>Bacteria</taxon>
        <taxon>Bacillati</taxon>
        <taxon>Bacillota</taxon>
        <taxon>Clostridia</taxon>
        <taxon>Peptostreptococcales</taxon>
        <taxon>Natronincolaceae</taxon>
        <taxon>Alkaliphilus</taxon>
    </lineage>
</organism>
<dbReference type="PIRSF" id="PIRSF033101">
    <property type="entry name" value="UCP033101"/>
    <property type="match status" value="1"/>
</dbReference>
<keyword evidence="3" id="KW-1185">Reference proteome</keyword>
<keyword evidence="1" id="KW-0812">Transmembrane</keyword>
<dbReference type="InterPro" id="IPR011397">
    <property type="entry name" value="YhfC"/>
</dbReference>
<dbReference type="Proteomes" id="UP001314796">
    <property type="component" value="Unassembled WGS sequence"/>
</dbReference>
<feature type="transmembrane region" description="Helical" evidence="1">
    <location>
        <begin position="6"/>
        <end position="27"/>
    </location>
</feature>
<evidence type="ECO:0000313" key="3">
    <source>
        <dbReference type="Proteomes" id="UP001314796"/>
    </source>
</evidence>
<feature type="transmembrane region" description="Helical" evidence="1">
    <location>
        <begin position="206"/>
        <end position="224"/>
    </location>
</feature>
<proteinExistence type="predicted"/>
<feature type="transmembrane region" description="Helical" evidence="1">
    <location>
        <begin position="39"/>
        <end position="57"/>
    </location>
</feature>
<feature type="transmembrane region" description="Helical" evidence="1">
    <location>
        <begin position="109"/>
        <end position="131"/>
    </location>
</feature>
<feature type="transmembrane region" description="Helical" evidence="1">
    <location>
        <begin position="181"/>
        <end position="199"/>
    </location>
</feature>
<evidence type="ECO:0000313" key="2">
    <source>
        <dbReference type="EMBL" id="MBM7615802.1"/>
    </source>
</evidence>
<feature type="transmembrane region" description="Helical" evidence="1">
    <location>
        <begin position="69"/>
        <end position="88"/>
    </location>
</feature>
<dbReference type="Pfam" id="PF10086">
    <property type="entry name" value="YhfC"/>
    <property type="match status" value="1"/>
</dbReference>
<evidence type="ECO:0000256" key="1">
    <source>
        <dbReference type="SAM" id="Phobius"/>
    </source>
</evidence>
<accession>A0ABS2NS67</accession>